<reference evidence="1" key="2">
    <citation type="journal article" date="2024" name="Plant">
        <title>Genomic evolution and insights into agronomic trait innovations of Sesamum species.</title>
        <authorList>
            <person name="Miao H."/>
            <person name="Wang L."/>
            <person name="Qu L."/>
            <person name="Liu H."/>
            <person name="Sun Y."/>
            <person name="Le M."/>
            <person name="Wang Q."/>
            <person name="Wei S."/>
            <person name="Zheng Y."/>
            <person name="Lin W."/>
            <person name="Duan Y."/>
            <person name="Cao H."/>
            <person name="Xiong S."/>
            <person name="Wang X."/>
            <person name="Wei L."/>
            <person name="Li C."/>
            <person name="Ma Q."/>
            <person name="Ju M."/>
            <person name="Zhao R."/>
            <person name="Li G."/>
            <person name="Mu C."/>
            <person name="Tian Q."/>
            <person name="Mei H."/>
            <person name="Zhang T."/>
            <person name="Gao T."/>
            <person name="Zhang H."/>
        </authorList>
    </citation>
    <scope>NUCLEOTIDE SEQUENCE</scope>
    <source>
        <strain evidence="1">KEN8</strain>
    </source>
</reference>
<proteinExistence type="predicted"/>
<organism evidence="1">
    <name type="scientific">Sesamum calycinum</name>
    <dbReference type="NCBI Taxonomy" id="2727403"/>
    <lineage>
        <taxon>Eukaryota</taxon>
        <taxon>Viridiplantae</taxon>
        <taxon>Streptophyta</taxon>
        <taxon>Embryophyta</taxon>
        <taxon>Tracheophyta</taxon>
        <taxon>Spermatophyta</taxon>
        <taxon>Magnoliopsida</taxon>
        <taxon>eudicotyledons</taxon>
        <taxon>Gunneridae</taxon>
        <taxon>Pentapetalae</taxon>
        <taxon>asterids</taxon>
        <taxon>lamiids</taxon>
        <taxon>Lamiales</taxon>
        <taxon>Pedaliaceae</taxon>
        <taxon>Sesamum</taxon>
    </lineage>
</organism>
<evidence type="ECO:0000313" key="1">
    <source>
        <dbReference type="EMBL" id="KAL0300143.1"/>
    </source>
</evidence>
<accession>A0AAW2K2B5</accession>
<comment type="caution">
    <text evidence="1">The sequence shown here is derived from an EMBL/GenBank/DDBJ whole genome shotgun (WGS) entry which is preliminary data.</text>
</comment>
<dbReference type="EMBL" id="JACGWM010000708">
    <property type="protein sequence ID" value="KAL0300143.1"/>
    <property type="molecule type" value="Genomic_DNA"/>
</dbReference>
<dbReference type="SUPFAM" id="SSF56219">
    <property type="entry name" value="DNase I-like"/>
    <property type="match status" value="1"/>
</dbReference>
<dbReference type="AlphaFoldDB" id="A0AAW2K2B5"/>
<sequence length="195" mass="23310">MRDFREYLDDYGLQDIGFEGKIFTLWNRREAPHIVRARLDRACNNLKWAEIFPQAIMSHEAVTCSDHWLIWIGLEGERIQDNKRKKRCFRFEAAWLSAPECADVIQRAWTSTYNTEPHQNMIKKLRATRTRLQQRNRENFGNIRRKCKELNEKLCMLQQNDVSAKTKKEIERLKDAIEEMVGKEEILWNQRAKAL</sequence>
<dbReference type="PANTHER" id="PTHR33710:SF77">
    <property type="entry name" value="DNASE I-LIKE SUPERFAMILY PROTEIN"/>
    <property type="match status" value="1"/>
</dbReference>
<dbReference type="PANTHER" id="PTHR33710">
    <property type="entry name" value="BNAC02G09200D PROTEIN"/>
    <property type="match status" value="1"/>
</dbReference>
<protein>
    <recommendedName>
        <fullName evidence="2">Endonuclease/exonuclease/phosphatase domain-containing protein</fullName>
    </recommendedName>
</protein>
<evidence type="ECO:0008006" key="2">
    <source>
        <dbReference type="Google" id="ProtNLM"/>
    </source>
</evidence>
<gene>
    <name evidence="1" type="ORF">Scaly_3058200</name>
</gene>
<dbReference type="InterPro" id="IPR036691">
    <property type="entry name" value="Endo/exonu/phosph_ase_sf"/>
</dbReference>
<name>A0AAW2K2B5_9LAMI</name>
<reference evidence="1" key="1">
    <citation type="submission" date="2020-06" db="EMBL/GenBank/DDBJ databases">
        <authorList>
            <person name="Li T."/>
            <person name="Hu X."/>
            <person name="Zhang T."/>
            <person name="Song X."/>
            <person name="Zhang H."/>
            <person name="Dai N."/>
            <person name="Sheng W."/>
            <person name="Hou X."/>
            <person name="Wei L."/>
        </authorList>
    </citation>
    <scope>NUCLEOTIDE SEQUENCE</scope>
    <source>
        <strain evidence="1">KEN8</strain>
        <tissue evidence="1">Leaf</tissue>
    </source>
</reference>